<dbReference type="Proteomes" id="UP001570511">
    <property type="component" value="Unassembled WGS sequence"/>
</dbReference>
<name>A0ABD5MAQ6_9EURY</name>
<gene>
    <name evidence="2" type="ORF">OS889_08235</name>
</gene>
<proteinExistence type="predicted"/>
<keyword evidence="1" id="KW-0472">Membrane</keyword>
<accession>A0ABD5MAQ6</accession>
<dbReference type="EMBL" id="JBGNYA010000001">
    <property type="protein sequence ID" value="MFA1610990.1"/>
    <property type="molecule type" value="Genomic_DNA"/>
</dbReference>
<evidence type="ECO:0000313" key="3">
    <source>
        <dbReference type="Proteomes" id="UP001570511"/>
    </source>
</evidence>
<comment type="caution">
    <text evidence="2">The sequence shown here is derived from an EMBL/GenBank/DDBJ whole genome shotgun (WGS) entry which is preliminary data.</text>
</comment>
<reference evidence="2 3" key="1">
    <citation type="submission" date="2024-08" db="EMBL/GenBank/DDBJ databases">
        <title>Halobellus sp. MBLA0158 whole genome sequence.</title>
        <authorList>
            <person name="Hwang C.Y."/>
            <person name="Cho E.-S."/>
            <person name="Seo M.-J."/>
        </authorList>
    </citation>
    <scope>NUCLEOTIDE SEQUENCE [LARGE SCALE GENOMIC DNA]</scope>
    <source>
        <strain evidence="2 3">MBLA0158</strain>
    </source>
</reference>
<organism evidence="2 3">
    <name type="scientific">Halobellus rubicundus</name>
    <dbReference type="NCBI Taxonomy" id="2996466"/>
    <lineage>
        <taxon>Archaea</taxon>
        <taxon>Methanobacteriati</taxon>
        <taxon>Methanobacteriota</taxon>
        <taxon>Stenosarchaea group</taxon>
        <taxon>Halobacteria</taxon>
        <taxon>Halobacteriales</taxon>
        <taxon>Haloferacaceae</taxon>
        <taxon>Halobellus</taxon>
    </lineage>
</organism>
<evidence type="ECO:0008006" key="4">
    <source>
        <dbReference type="Google" id="ProtNLM"/>
    </source>
</evidence>
<dbReference type="RefSeq" id="WP_372388918.1">
    <property type="nucleotide sequence ID" value="NZ_JBGNYA010000001.1"/>
</dbReference>
<feature type="transmembrane region" description="Helical" evidence="1">
    <location>
        <begin position="6"/>
        <end position="27"/>
    </location>
</feature>
<keyword evidence="1" id="KW-0812">Transmembrane</keyword>
<keyword evidence="1" id="KW-1133">Transmembrane helix</keyword>
<evidence type="ECO:0000256" key="1">
    <source>
        <dbReference type="SAM" id="Phobius"/>
    </source>
</evidence>
<protein>
    <recommendedName>
        <fullName evidence="4">Preprotein translocase subunit TatA</fullName>
    </recommendedName>
</protein>
<dbReference type="AlphaFoldDB" id="A0ABD5MAQ6"/>
<keyword evidence="3" id="KW-1185">Reference proteome</keyword>
<sequence length="52" mass="5817">MAPETVFVLLVFGLVTVPLVVGAVAFLNRDGGETERIEDLERRVDELESERE</sequence>
<evidence type="ECO:0000313" key="2">
    <source>
        <dbReference type="EMBL" id="MFA1610990.1"/>
    </source>
</evidence>